<feature type="chain" id="PRO_5039342286" evidence="1">
    <location>
        <begin position="29"/>
        <end position="199"/>
    </location>
</feature>
<dbReference type="EMBL" id="BJMH01000013">
    <property type="protein sequence ID" value="GEB33453.1"/>
    <property type="molecule type" value="Genomic_DNA"/>
</dbReference>
<evidence type="ECO:0000256" key="1">
    <source>
        <dbReference type="SAM" id="SignalP"/>
    </source>
</evidence>
<reference evidence="2 3" key="1">
    <citation type="submission" date="2019-06" db="EMBL/GenBank/DDBJ databases">
        <title>Whole genome shotgun sequence of Brevibacillus parabrevis NBRC 12334.</title>
        <authorList>
            <person name="Hosoyama A."/>
            <person name="Uohara A."/>
            <person name="Ohji S."/>
            <person name="Ichikawa N."/>
        </authorList>
    </citation>
    <scope>NUCLEOTIDE SEQUENCE [LARGE SCALE GENOMIC DNA]</scope>
    <source>
        <strain evidence="2 3">NBRC 12334</strain>
    </source>
</reference>
<gene>
    <name evidence="2" type="ORF">BPA01_30330</name>
</gene>
<sequence>MVKTSLLTSVALAISIGFSGIIAPSVSANTPVPIQKVQSQSMIEHVKSIRTEHKGISSIAITEEWFNPQNGFFRDDKLVKEPGKITLKSKVYQYPNQKSLFRETIDRYQDKDIWTQLGVETLNGQQVKKMKTIIEPKSGIYQIAYVSSSTGLPIKEEEFDEKNELIVTFVYFFDQVSDPKGEIFKVKEQHVEIDLQKAK</sequence>
<organism evidence="2 3">
    <name type="scientific">Brevibacillus parabrevis</name>
    <dbReference type="NCBI Taxonomy" id="54914"/>
    <lineage>
        <taxon>Bacteria</taxon>
        <taxon>Bacillati</taxon>
        <taxon>Bacillota</taxon>
        <taxon>Bacilli</taxon>
        <taxon>Bacillales</taxon>
        <taxon>Paenibacillaceae</taxon>
        <taxon>Brevibacillus</taxon>
    </lineage>
</organism>
<keyword evidence="3" id="KW-1185">Reference proteome</keyword>
<feature type="signal peptide" evidence="1">
    <location>
        <begin position="1"/>
        <end position="28"/>
    </location>
</feature>
<accession>A0A4Y3PJ50</accession>
<proteinExistence type="predicted"/>
<dbReference type="AlphaFoldDB" id="A0A4Y3PJ50"/>
<evidence type="ECO:0000313" key="3">
    <source>
        <dbReference type="Proteomes" id="UP000316882"/>
    </source>
</evidence>
<dbReference type="RefSeq" id="WP_122963774.1">
    <property type="nucleotide sequence ID" value="NZ_BJMH01000013.1"/>
</dbReference>
<name>A0A4Y3PJ50_BREPA</name>
<evidence type="ECO:0000313" key="2">
    <source>
        <dbReference type="EMBL" id="GEB33453.1"/>
    </source>
</evidence>
<keyword evidence="1" id="KW-0732">Signal</keyword>
<protein>
    <submittedName>
        <fullName evidence="2">Uncharacterized protein</fullName>
    </submittedName>
</protein>
<comment type="caution">
    <text evidence="2">The sequence shown here is derived from an EMBL/GenBank/DDBJ whole genome shotgun (WGS) entry which is preliminary data.</text>
</comment>
<dbReference type="Proteomes" id="UP000316882">
    <property type="component" value="Unassembled WGS sequence"/>
</dbReference>